<feature type="domain" description="Biopterin-dependent aromatic amino acid hydroxylase family profile" evidence="8">
    <location>
        <begin position="1"/>
        <end position="315"/>
    </location>
</feature>
<name>A0A809S5F7_9BACT</name>
<keyword evidence="5 7" id="KW-0408">Iron</keyword>
<dbReference type="GO" id="GO:0016714">
    <property type="term" value="F:oxidoreductase activity, acting on paired donors, with incorporation or reduction of molecular oxygen, reduced pteridine as one donor, and incorporation of one atom of oxygen"/>
    <property type="evidence" value="ECO:0007669"/>
    <property type="project" value="InterPro"/>
</dbReference>
<keyword evidence="4" id="KW-0560">Oxidoreductase</keyword>
<dbReference type="InterPro" id="IPR036329">
    <property type="entry name" value="Aro-AA_hydroxylase_C_sf"/>
</dbReference>
<dbReference type="GO" id="GO:0005506">
    <property type="term" value="F:iron ion binding"/>
    <property type="evidence" value="ECO:0007669"/>
    <property type="project" value="InterPro"/>
</dbReference>
<sequence>MAQAEVRHEEDLSRFREGLTTTFAPFIETAQSRGELYIEQPYDLYSEENHEAWRKLYARMLPRWEKYANEHFLQGISNLCLDPQQVPRLDDVNRFLCPLTGFSARAVSGYVPAWLFFDSIRQREFPTTITIRRSDRLDYLPEPDIFHDIAGHVPMHTDKAFADTLVKFGEVARTAAIRIREDTDPERRVHRLTSIVKAMARFFWFSIEFGLMKERAGGLKVYGSGLLSSFGEIEHCIESPEVQRYPFQMEWVVNQYFEIDHYQPLLFHVDSFDHLFSLVDELEKWVLEGRVDNVSPGEPGVSESDLRSFLEADLG</sequence>
<dbReference type="PROSITE" id="PS51410">
    <property type="entry name" value="BH4_AAA_HYDROXYL_2"/>
    <property type="match status" value="1"/>
</dbReference>
<dbReference type="GO" id="GO:0009072">
    <property type="term" value="P:aromatic amino acid metabolic process"/>
    <property type="evidence" value="ECO:0007669"/>
    <property type="project" value="InterPro"/>
</dbReference>
<evidence type="ECO:0000259" key="8">
    <source>
        <dbReference type="PROSITE" id="PS51410"/>
    </source>
</evidence>
<dbReference type="AlphaFoldDB" id="A0A809S5F7"/>
<reference evidence="9" key="1">
    <citation type="journal article" name="DNA Res.">
        <title>The physiological potential of anammox bacteria as revealed by their core genome structure.</title>
        <authorList>
            <person name="Okubo T."/>
            <person name="Toyoda A."/>
            <person name="Fukuhara K."/>
            <person name="Uchiyama I."/>
            <person name="Harigaya Y."/>
            <person name="Kuroiwa M."/>
            <person name="Suzuki T."/>
            <person name="Murakami Y."/>
            <person name="Suwa Y."/>
            <person name="Takami H."/>
        </authorList>
    </citation>
    <scope>NUCLEOTIDE SEQUENCE</scope>
    <source>
        <strain evidence="9">317325-2</strain>
    </source>
</reference>
<dbReference type="Gene3D" id="1.10.800.10">
    <property type="entry name" value="Aromatic amino acid hydroxylase"/>
    <property type="match status" value="1"/>
</dbReference>
<evidence type="ECO:0000313" key="9">
    <source>
        <dbReference type="EMBL" id="BBO24217.1"/>
    </source>
</evidence>
<evidence type="ECO:0000256" key="7">
    <source>
        <dbReference type="PIRSR" id="PIRSR601273-2"/>
    </source>
</evidence>
<dbReference type="KEGG" id="npy:NPRO_18120"/>
<evidence type="ECO:0000256" key="2">
    <source>
        <dbReference type="ARBA" id="ARBA00009712"/>
    </source>
</evidence>
<feature type="binding site" evidence="7">
    <location>
        <position position="147"/>
    </location>
    <ligand>
        <name>Fe cation</name>
        <dbReference type="ChEBI" id="CHEBI:24875"/>
    </ligand>
</feature>
<evidence type="ECO:0000313" key="10">
    <source>
        <dbReference type="Proteomes" id="UP000662873"/>
    </source>
</evidence>
<dbReference type="InterPro" id="IPR019774">
    <property type="entry name" value="Aromatic-AA_hydroxylase_C"/>
</dbReference>
<dbReference type="Pfam" id="PF00351">
    <property type="entry name" value="Biopterin_H"/>
    <property type="match status" value="1"/>
</dbReference>
<accession>A0A809S5F7</accession>
<evidence type="ECO:0000256" key="4">
    <source>
        <dbReference type="ARBA" id="ARBA00023002"/>
    </source>
</evidence>
<comment type="cofactor">
    <cofactor evidence="1 7">
        <name>Fe(2+)</name>
        <dbReference type="ChEBI" id="CHEBI:29033"/>
    </cofactor>
</comment>
<dbReference type="Proteomes" id="UP000662873">
    <property type="component" value="Chromosome"/>
</dbReference>
<gene>
    <name evidence="9" type="ORF">NPRO_18120</name>
</gene>
<keyword evidence="6 9" id="KW-0503">Monooxygenase</keyword>
<proteinExistence type="inferred from homology"/>
<comment type="similarity">
    <text evidence="2">Belongs to the biopterin-dependent aromatic amino acid hydroxylase family.</text>
</comment>
<dbReference type="EMBL" id="AP021858">
    <property type="protein sequence ID" value="BBO24217.1"/>
    <property type="molecule type" value="Genomic_DNA"/>
</dbReference>
<dbReference type="InterPro" id="IPR036951">
    <property type="entry name" value="ArAA_hydroxylase_sf"/>
</dbReference>
<evidence type="ECO:0000256" key="6">
    <source>
        <dbReference type="ARBA" id="ARBA00023033"/>
    </source>
</evidence>
<dbReference type="SUPFAM" id="SSF56534">
    <property type="entry name" value="Aromatic aminoacid monoxygenases, catalytic and oligomerization domains"/>
    <property type="match status" value="1"/>
</dbReference>
<evidence type="ECO:0000256" key="1">
    <source>
        <dbReference type="ARBA" id="ARBA00001954"/>
    </source>
</evidence>
<protein>
    <submittedName>
        <fullName evidence="9">Phenylalanine 4-monooxygenase</fullName>
    </submittedName>
</protein>
<evidence type="ECO:0000256" key="5">
    <source>
        <dbReference type="ARBA" id="ARBA00023004"/>
    </source>
</evidence>
<dbReference type="CDD" id="cd00361">
    <property type="entry name" value="arom_aa_hydroxylase"/>
    <property type="match status" value="1"/>
</dbReference>
<evidence type="ECO:0000256" key="3">
    <source>
        <dbReference type="ARBA" id="ARBA00022723"/>
    </source>
</evidence>
<dbReference type="PRINTS" id="PR00372">
    <property type="entry name" value="FYWHYDRXLASE"/>
</dbReference>
<keyword evidence="3 7" id="KW-0479">Metal-binding</keyword>
<dbReference type="InterPro" id="IPR001273">
    <property type="entry name" value="ArAA_hydroxylase"/>
</dbReference>
<organism evidence="9 10">
    <name type="scientific">Candidatus Nitrosymbiomonas proteolyticus</name>
    <dbReference type="NCBI Taxonomy" id="2608984"/>
    <lineage>
        <taxon>Bacteria</taxon>
        <taxon>Bacillati</taxon>
        <taxon>Armatimonadota</taxon>
        <taxon>Armatimonadota incertae sedis</taxon>
        <taxon>Candidatus Nitrosymbiomonas</taxon>
    </lineage>
</organism>
<dbReference type="PANTHER" id="PTHR11473">
    <property type="entry name" value="AROMATIC AMINO ACID HYDROXYLASE"/>
    <property type="match status" value="1"/>
</dbReference>
<feature type="binding site" evidence="7">
    <location>
        <position position="208"/>
    </location>
    <ligand>
        <name>Fe cation</name>
        <dbReference type="ChEBI" id="CHEBI:24875"/>
    </ligand>
</feature>
<dbReference type="PANTHER" id="PTHR11473:SF24">
    <property type="entry name" value="PHENYLALANINE-4-HYDROXYLASE"/>
    <property type="match status" value="1"/>
</dbReference>
<dbReference type="NCBIfam" id="NF008877">
    <property type="entry name" value="PRK11913.1-2"/>
    <property type="match status" value="1"/>
</dbReference>
<feature type="binding site" evidence="7">
    <location>
        <position position="152"/>
    </location>
    <ligand>
        <name>Fe cation</name>
        <dbReference type="ChEBI" id="CHEBI:24875"/>
    </ligand>
</feature>